<dbReference type="SUPFAM" id="SSF53756">
    <property type="entry name" value="UDP-Glycosyltransferase/glycogen phosphorylase"/>
    <property type="match status" value="1"/>
</dbReference>
<organism evidence="3 4">
    <name type="scientific">Cryptomeria japonica</name>
    <name type="common">Japanese cedar</name>
    <name type="synonym">Cupressus japonica</name>
    <dbReference type="NCBI Taxonomy" id="3369"/>
    <lineage>
        <taxon>Eukaryota</taxon>
        <taxon>Viridiplantae</taxon>
        <taxon>Streptophyta</taxon>
        <taxon>Embryophyta</taxon>
        <taxon>Tracheophyta</taxon>
        <taxon>Spermatophyta</taxon>
        <taxon>Pinopsida</taxon>
        <taxon>Pinidae</taxon>
        <taxon>Conifers II</taxon>
        <taxon>Cupressales</taxon>
        <taxon>Cupressaceae</taxon>
        <taxon>Cryptomeria</taxon>
    </lineage>
</organism>
<sequence>MVPHALLVAFPLQGHINPMMQLAWKLVSHGFLVTFLNSDSNHNRILKANTPNSLHDNIRMISVPFEFPVMDTLEGIANGMEALGKDMGPSVIDRVVREINARNEENKLTCIIADAWMCFGLQSVATLHKIPLAAFHTALTSFFAIYYFSPSLVSLGILASDGTPKKDKTVKFHSSMPALHSGDLPWLWAGEYMFRKGIRMAEEVKHIKWVLFNSFLEIEVPLVETLSKEVGVYPIGPLIPPEFLHSRTSTKVLPSFWKNDTECLQWLDKHYAHSVIDISFGSITVLSEKQVEELAMGMEATRRPFLWLLRPDLMKGSEAILPADFLERVRDRGCIVSWAPQLEVLSHPSIACFVTHCEWNSVQESITIGVPMLCWPYFADQFLNRTYVIDVWKLGLPLNANREGIIEKGEFVKGLEILLESEQGLEIREEARKLKIIAFWSHCFVSGLSLSCREGPCFVSFCLLCPTST</sequence>
<dbReference type="FunFam" id="3.40.50.2000:FF:000056">
    <property type="entry name" value="Glycosyltransferase"/>
    <property type="match status" value="1"/>
</dbReference>
<evidence type="ECO:0000256" key="1">
    <source>
        <dbReference type="ARBA" id="ARBA00009995"/>
    </source>
</evidence>
<reference evidence="3" key="1">
    <citation type="submission" date="2022-12" db="EMBL/GenBank/DDBJ databases">
        <title>Chromosome-Level Genome Assembly of Japanese Cedar (Cryptomeriajaponica D. Don).</title>
        <authorList>
            <person name="Fujino T."/>
            <person name="Yamaguchi K."/>
            <person name="Yokoyama T."/>
            <person name="Hamanaka T."/>
            <person name="Harazono Y."/>
            <person name="Kamada H."/>
            <person name="Kobayashi W."/>
            <person name="Ujino-Ihara T."/>
            <person name="Uchiyama K."/>
            <person name="Matsumoto A."/>
            <person name="Izuno A."/>
            <person name="Tsumura Y."/>
            <person name="Toyoda A."/>
            <person name="Shigenobu S."/>
            <person name="Moriguchi Y."/>
            <person name="Ueno S."/>
            <person name="Kasahara M."/>
        </authorList>
    </citation>
    <scope>NUCLEOTIDE SEQUENCE</scope>
</reference>
<evidence type="ECO:0000313" key="4">
    <source>
        <dbReference type="Proteomes" id="UP001234787"/>
    </source>
</evidence>
<dbReference type="CDD" id="cd03784">
    <property type="entry name" value="GT1_Gtf-like"/>
    <property type="match status" value="1"/>
</dbReference>
<dbReference type="EMBL" id="BSEH01000201">
    <property type="protein sequence ID" value="GLJ57846.1"/>
    <property type="molecule type" value="Genomic_DNA"/>
</dbReference>
<accession>A0AAD3NQC5</accession>
<gene>
    <name evidence="3" type="ORF">SUGI_1381160</name>
</gene>
<dbReference type="Pfam" id="PF00201">
    <property type="entry name" value="UDPGT"/>
    <property type="match status" value="1"/>
</dbReference>
<evidence type="ECO:0008006" key="5">
    <source>
        <dbReference type="Google" id="ProtNLM"/>
    </source>
</evidence>
<dbReference type="PANTHER" id="PTHR11926">
    <property type="entry name" value="GLUCOSYL/GLUCURONOSYL TRANSFERASES"/>
    <property type="match status" value="1"/>
</dbReference>
<dbReference type="AlphaFoldDB" id="A0AAD3NQC5"/>
<comment type="caution">
    <text evidence="3">The sequence shown here is derived from an EMBL/GenBank/DDBJ whole genome shotgun (WGS) entry which is preliminary data.</text>
</comment>
<dbReference type="PANTHER" id="PTHR11926:SF1412">
    <property type="entry name" value="UDP-GLYCOSYLTRANSFERASE 83A1-LIKE"/>
    <property type="match status" value="1"/>
</dbReference>
<evidence type="ECO:0000256" key="2">
    <source>
        <dbReference type="ARBA" id="ARBA00022679"/>
    </source>
</evidence>
<proteinExistence type="inferred from homology"/>
<keyword evidence="4" id="KW-1185">Reference proteome</keyword>
<dbReference type="GO" id="GO:0080043">
    <property type="term" value="F:quercetin 3-O-glucosyltransferase activity"/>
    <property type="evidence" value="ECO:0007669"/>
    <property type="project" value="TreeGrafter"/>
</dbReference>
<keyword evidence="2" id="KW-0808">Transferase</keyword>
<evidence type="ECO:0000313" key="3">
    <source>
        <dbReference type="EMBL" id="GLJ57846.1"/>
    </source>
</evidence>
<name>A0AAD3NQC5_CRYJA</name>
<dbReference type="GO" id="GO:0080044">
    <property type="term" value="F:quercetin 7-O-glucosyltransferase activity"/>
    <property type="evidence" value="ECO:0007669"/>
    <property type="project" value="TreeGrafter"/>
</dbReference>
<dbReference type="InterPro" id="IPR002213">
    <property type="entry name" value="UDP_glucos_trans"/>
</dbReference>
<dbReference type="Gene3D" id="3.40.50.2000">
    <property type="entry name" value="Glycogen Phosphorylase B"/>
    <property type="match status" value="2"/>
</dbReference>
<comment type="similarity">
    <text evidence="1">Belongs to the UDP-glycosyltransferase family.</text>
</comment>
<protein>
    <recommendedName>
        <fullName evidence="5">Glycosyltransferase</fullName>
    </recommendedName>
</protein>
<dbReference type="Proteomes" id="UP001234787">
    <property type="component" value="Unassembled WGS sequence"/>
</dbReference>